<feature type="chain" id="PRO_5046497237" evidence="2">
    <location>
        <begin position="29"/>
        <end position="1568"/>
    </location>
</feature>
<feature type="signal peptide" evidence="2">
    <location>
        <begin position="1"/>
        <end position="28"/>
    </location>
</feature>
<reference evidence="3 4" key="1">
    <citation type="submission" date="2023-02" db="EMBL/GenBank/DDBJ databases">
        <title>LHISI_Scaffold_Assembly.</title>
        <authorList>
            <person name="Stuart O.P."/>
            <person name="Cleave R."/>
            <person name="Magrath M.J.L."/>
            <person name="Mikheyev A.S."/>
        </authorList>
    </citation>
    <scope>NUCLEOTIDE SEQUENCE [LARGE SCALE GENOMIC DNA]</scope>
    <source>
        <strain evidence="3">Daus_M_001</strain>
        <tissue evidence="3">Leg muscle</tissue>
    </source>
</reference>
<proteinExistence type="predicted"/>
<protein>
    <submittedName>
        <fullName evidence="3">Uncharacterized protein</fullName>
    </submittedName>
</protein>
<keyword evidence="2" id="KW-0732">Signal</keyword>
<evidence type="ECO:0000313" key="3">
    <source>
        <dbReference type="EMBL" id="KAJ8869818.1"/>
    </source>
</evidence>
<keyword evidence="4" id="KW-1185">Reference proteome</keyword>
<feature type="region of interest" description="Disordered" evidence="1">
    <location>
        <begin position="748"/>
        <end position="769"/>
    </location>
</feature>
<dbReference type="EMBL" id="JARBHB010000013">
    <property type="protein sequence ID" value="KAJ8869818.1"/>
    <property type="molecule type" value="Genomic_DNA"/>
</dbReference>
<evidence type="ECO:0000313" key="4">
    <source>
        <dbReference type="Proteomes" id="UP001159363"/>
    </source>
</evidence>
<accession>A0ABQ9GED9</accession>
<feature type="compositionally biased region" description="Polar residues" evidence="1">
    <location>
        <begin position="760"/>
        <end position="769"/>
    </location>
</feature>
<sequence length="1568" mass="176885">MRHESYFMTIPLACVLVFNEFCVLSSQAGCSNGSQSTSASKHADSYYTPFMVTSDFSVALLSSASRIFIRPLQVKLRNLHQKGYSSASCKPRAENATNPLGRHTFTVTEDKVEVSFLYSPLHQYQLCLSLYFYLPSSYWSWLHNTRLLYSATFVIDCPSANGDAGQTELQVTVRLTDFSHWPEICLSRLGERLSQPIILYQRWSGQSLLRLPSRLATFIKEQRPIKSRTALARLYESGVYHVEHCGNLPEATHVRCAMFVRHASWRGGSFETEQDLSREILVCTQRSTEHEFPADLLESEGGTGLDLVAIFEARIERFRNEKEGGGNGRSSRELGKITTYKNSGATPPGIEPVHNTVSQEHDSAVTMILLTIEFIFIATQRDMIGCKSFYTIKDILLDQYQLGSPMVDDRPLIKRWKVQDSVHCSMNPTRLVMDQYDDGAFGLIGLPPSVTGDSLLDGVAGWRVSYQAPIGGSLSATLLGGDVVSEISISFWLLIPTVESDYWACTLLFVSQWLKFLQELSNNALTNGEDSPALTHPRSSSERRPVYGQPLGGGRPLRTRTRRSSGGVRKQLAKKNVWWQPGHDLIDHSSISRYQIVESGGGGVLTGSGGSLKKPADQRYRIPTCENMVTRPGIEPGSQWWEASVLTAWPPWRQGRGEYGVAPERKEGGWEIPEKTRRLAASSGNIPGVTPPGMEHSASWWDASVLYPLSHRGERLSRKEYVRGRFQSRQLVHATRVASREDLTVCSSQSDTKSVPRGSGRQSESEFATHQMNRHSHFVCVLLIYCVIKARYYKLFTLEYCVSVRARVVGDGSRDYKTASKKQRRLRLDSQYNAGMKGRGKREIPDKNSPTSGVVRHDSPHAKILERPRRESNPDRRTALVGGEYEREEKNNFAVGTTDDLYSQILDSKQKHGQPLITAWSQSQDLGSPNNCLFAFEIQFVSREVLITIEGLGNTKRISALVIKGLTTLVIIDIDFLARYKISLDFGGWLVCTADRESSTVTTPECWRWSDQFVCQLQVTEFRLNNSPAVNAIFSEQPGRNKLYKAYVKVEPGQVLHCKSYPILAKYAKQAEDYLNLMCLTTLLALAERLAVIRLSLCKPWPLIPKWRRRVTRYPQSVLVRGIGQCRVQSQKTMIGPPRCFNPFTFTSNVSEALLKFYFQDMNSKISISSPEKKFNLVKKITPMGYRTVAEMQGDRGASKVSPGSVCVCRHYLHKVVANGFPPPPPSSLLRRIARGQRITVAGCCQRYVCHWRAPRPQQARPVHTARFVEKCKGVRSDERATLSTPRQSRFPGRKFGNPRQMAIPDLRMEYDSNTPTTRRRPLRSHNHLGTLHLEKPVVRPRYYPTSTVSPAPCRHSLRRPSSGDGTLHAPFSLPSFNHCHHESNLDVSGTQDNLKCGRINGTIDMERTFSSAPALDSAEAEGCFLFVHIRLREPQTMNIIRIKVRPHKRNHLTISSPCTDLPFGDDIVKWKHRGSTSSKHRSGRPNKLTNRDWQTLETCWEAAEAERIFASRNRAGQRRWSLGLLRDLPFPPALVFRRCSVLASFHTHRLSSQRKRAYISSAAWTHP</sequence>
<comment type="caution">
    <text evidence="3">The sequence shown here is derived from an EMBL/GenBank/DDBJ whole genome shotgun (WGS) entry which is preliminary data.</text>
</comment>
<evidence type="ECO:0000256" key="1">
    <source>
        <dbReference type="SAM" id="MobiDB-lite"/>
    </source>
</evidence>
<dbReference type="Proteomes" id="UP001159363">
    <property type="component" value="Chromosome 12"/>
</dbReference>
<evidence type="ECO:0000256" key="2">
    <source>
        <dbReference type="SAM" id="SignalP"/>
    </source>
</evidence>
<gene>
    <name evidence="3" type="ORF">PR048_028827</name>
</gene>
<feature type="region of interest" description="Disordered" evidence="1">
    <location>
        <begin position="1279"/>
        <end position="1300"/>
    </location>
</feature>
<organism evidence="3 4">
    <name type="scientific">Dryococelus australis</name>
    <dbReference type="NCBI Taxonomy" id="614101"/>
    <lineage>
        <taxon>Eukaryota</taxon>
        <taxon>Metazoa</taxon>
        <taxon>Ecdysozoa</taxon>
        <taxon>Arthropoda</taxon>
        <taxon>Hexapoda</taxon>
        <taxon>Insecta</taxon>
        <taxon>Pterygota</taxon>
        <taxon>Neoptera</taxon>
        <taxon>Polyneoptera</taxon>
        <taxon>Phasmatodea</taxon>
        <taxon>Verophasmatodea</taxon>
        <taxon>Anareolatae</taxon>
        <taxon>Phasmatidae</taxon>
        <taxon>Eurycanthinae</taxon>
        <taxon>Dryococelus</taxon>
    </lineage>
</organism>
<feature type="region of interest" description="Disordered" evidence="1">
    <location>
        <begin position="527"/>
        <end position="569"/>
    </location>
</feature>
<name>A0ABQ9GED9_9NEOP</name>
<feature type="region of interest" description="Disordered" evidence="1">
    <location>
        <begin position="835"/>
        <end position="861"/>
    </location>
</feature>